<gene>
    <name evidence="2" type="ORF">KUTeg_002383</name>
</gene>
<dbReference type="Proteomes" id="UP001217089">
    <property type="component" value="Unassembled WGS sequence"/>
</dbReference>
<feature type="compositionally biased region" description="Basic and acidic residues" evidence="1">
    <location>
        <begin position="53"/>
        <end position="85"/>
    </location>
</feature>
<protein>
    <submittedName>
        <fullName evidence="2">Uncharacterized protein</fullName>
    </submittedName>
</protein>
<name>A0ABQ9FU70_TEGGR</name>
<feature type="region of interest" description="Disordered" evidence="1">
    <location>
        <begin position="53"/>
        <end position="149"/>
    </location>
</feature>
<reference evidence="2 3" key="1">
    <citation type="submission" date="2022-12" db="EMBL/GenBank/DDBJ databases">
        <title>Chromosome-level genome of Tegillarca granosa.</title>
        <authorList>
            <person name="Kim J."/>
        </authorList>
    </citation>
    <scope>NUCLEOTIDE SEQUENCE [LARGE SCALE GENOMIC DNA]</scope>
    <source>
        <strain evidence="2">Teg-2019</strain>
        <tissue evidence="2">Adductor muscle</tissue>
    </source>
</reference>
<proteinExistence type="predicted"/>
<accession>A0ABQ9FU70</accession>
<keyword evidence="3" id="KW-1185">Reference proteome</keyword>
<organism evidence="2 3">
    <name type="scientific">Tegillarca granosa</name>
    <name type="common">Malaysian cockle</name>
    <name type="synonym">Anadara granosa</name>
    <dbReference type="NCBI Taxonomy" id="220873"/>
    <lineage>
        <taxon>Eukaryota</taxon>
        <taxon>Metazoa</taxon>
        <taxon>Spiralia</taxon>
        <taxon>Lophotrochozoa</taxon>
        <taxon>Mollusca</taxon>
        <taxon>Bivalvia</taxon>
        <taxon>Autobranchia</taxon>
        <taxon>Pteriomorphia</taxon>
        <taxon>Arcoida</taxon>
        <taxon>Arcoidea</taxon>
        <taxon>Arcidae</taxon>
        <taxon>Tegillarca</taxon>
    </lineage>
</organism>
<dbReference type="EMBL" id="JARBDR010000141">
    <property type="protein sequence ID" value="KAJ8320796.1"/>
    <property type="molecule type" value="Genomic_DNA"/>
</dbReference>
<sequence>MVAVKCYTCTGIISCKISTIVHDPHTSVGNVFVRKGLDWVFTQNELKWLDDIMPETHKRAKEDEKIKQDELEEQEKKKFQDEKRSPHIGSDLPTIPHSPTEKRSTKKKQPVTFFIEEGEEEQLLNKAPEIVVDPPSDNTSINRDDESIA</sequence>
<evidence type="ECO:0000256" key="1">
    <source>
        <dbReference type="SAM" id="MobiDB-lite"/>
    </source>
</evidence>
<evidence type="ECO:0000313" key="2">
    <source>
        <dbReference type="EMBL" id="KAJ8320796.1"/>
    </source>
</evidence>
<comment type="caution">
    <text evidence="2">The sequence shown here is derived from an EMBL/GenBank/DDBJ whole genome shotgun (WGS) entry which is preliminary data.</text>
</comment>
<evidence type="ECO:0000313" key="3">
    <source>
        <dbReference type="Proteomes" id="UP001217089"/>
    </source>
</evidence>